<gene>
    <name evidence="1" type="ORF">AYBTSS11_LOCUS20238</name>
</gene>
<dbReference type="Gramene" id="rna-AYBTSS11_LOCUS20238">
    <property type="protein sequence ID" value="CAJ1964298.1"/>
    <property type="gene ID" value="gene-AYBTSS11_LOCUS20238"/>
</dbReference>
<sequence>MTGLSYNLLQMHVREGMVAFESESGKAMPWHGTSLYETLKALKEEAATLSHSSPNIQSLDTNWRLYKRGPIRQERGASRLTPSPWIGLGIEKSKAQERAKDQLFSQAGMKMKLTTR</sequence>
<dbReference type="AlphaFoldDB" id="A0AA86STL4"/>
<name>A0AA86STL4_9FABA</name>
<proteinExistence type="predicted"/>
<dbReference type="Proteomes" id="UP001189624">
    <property type="component" value="Chromosome 6"/>
</dbReference>
<evidence type="ECO:0000313" key="1">
    <source>
        <dbReference type="EMBL" id="CAJ1964298.1"/>
    </source>
</evidence>
<organism evidence="1 2">
    <name type="scientific">Sphenostylis stenocarpa</name>
    <dbReference type="NCBI Taxonomy" id="92480"/>
    <lineage>
        <taxon>Eukaryota</taxon>
        <taxon>Viridiplantae</taxon>
        <taxon>Streptophyta</taxon>
        <taxon>Embryophyta</taxon>
        <taxon>Tracheophyta</taxon>
        <taxon>Spermatophyta</taxon>
        <taxon>Magnoliopsida</taxon>
        <taxon>eudicotyledons</taxon>
        <taxon>Gunneridae</taxon>
        <taxon>Pentapetalae</taxon>
        <taxon>rosids</taxon>
        <taxon>fabids</taxon>
        <taxon>Fabales</taxon>
        <taxon>Fabaceae</taxon>
        <taxon>Papilionoideae</taxon>
        <taxon>50 kb inversion clade</taxon>
        <taxon>NPAAA clade</taxon>
        <taxon>indigoferoid/millettioid clade</taxon>
        <taxon>Phaseoleae</taxon>
        <taxon>Sphenostylis</taxon>
    </lineage>
</organism>
<accession>A0AA86STL4</accession>
<reference evidence="1" key="1">
    <citation type="submission" date="2023-10" db="EMBL/GenBank/DDBJ databases">
        <authorList>
            <person name="Domelevo Entfellner J.-B."/>
        </authorList>
    </citation>
    <scope>NUCLEOTIDE SEQUENCE</scope>
</reference>
<keyword evidence="2" id="KW-1185">Reference proteome</keyword>
<dbReference type="EMBL" id="OY731403">
    <property type="protein sequence ID" value="CAJ1964298.1"/>
    <property type="molecule type" value="Genomic_DNA"/>
</dbReference>
<protein>
    <submittedName>
        <fullName evidence="1">Uncharacterized protein</fullName>
    </submittedName>
</protein>
<evidence type="ECO:0000313" key="2">
    <source>
        <dbReference type="Proteomes" id="UP001189624"/>
    </source>
</evidence>